<gene>
    <name evidence="1" type="ORF">H6G18_13695</name>
</gene>
<comment type="caution">
    <text evidence="1">The sequence shown here is derived from an EMBL/GenBank/DDBJ whole genome shotgun (WGS) entry which is preliminary data.</text>
</comment>
<protein>
    <submittedName>
        <fullName evidence="1">Uncharacterized protein</fullName>
    </submittedName>
</protein>
<accession>A0ABR8CQY1</accession>
<name>A0ABR8CQY1_9NOST</name>
<dbReference type="Proteomes" id="UP000607281">
    <property type="component" value="Unassembled WGS sequence"/>
</dbReference>
<evidence type="ECO:0000313" key="1">
    <source>
        <dbReference type="EMBL" id="MBD2345191.1"/>
    </source>
</evidence>
<reference evidence="1 2" key="1">
    <citation type="journal article" date="2020" name="ISME J.">
        <title>Comparative genomics reveals insights into cyanobacterial evolution and habitat adaptation.</title>
        <authorList>
            <person name="Chen M.Y."/>
            <person name="Teng W.K."/>
            <person name="Zhao L."/>
            <person name="Hu C.X."/>
            <person name="Zhou Y.K."/>
            <person name="Han B.P."/>
            <person name="Song L.R."/>
            <person name="Shu W.S."/>
        </authorList>
    </citation>
    <scope>NUCLEOTIDE SEQUENCE [LARGE SCALE GENOMIC DNA]</scope>
    <source>
        <strain evidence="1 2">FACHB-260</strain>
    </source>
</reference>
<dbReference type="RefSeq" id="WP_190407635.1">
    <property type="nucleotide sequence ID" value="NZ_JACJRF010000021.1"/>
</dbReference>
<evidence type="ECO:0000313" key="2">
    <source>
        <dbReference type="Proteomes" id="UP000607281"/>
    </source>
</evidence>
<sequence>MNTKLIESLVQVIFSLSEEERFLLEEKLFFNSSYPSTPEIMQVAQKSKVFDFLDNEPDLYTLEDGETV</sequence>
<dbReference type="EMBL" id="JACJRF010000021">
    <property type="protein sequence ID" value="MBD2345191.1"/>
    <property type="molecule type" value="Genomic_DNA"/>
</dbReference>
<keyword evidence="2" id="KW-1185">Reference proteome</keyword>
<organism evidence="1 2">
    <name type="scientific">Anabaena subtropica FACHB-260</name>
    <dbReference type="NCBI Taxonomy" id="2692884"/>
    <lineage>
        <taxon>Bacteria</taxon>
        <taxon>Bacillati</taxon>
        <taxon>Cyanobacteriota</taxon>
        <taxon>Cyanophyceae</taxon>
        <taxon>Nostocales</taxon>
        <taxon>Nostocaceae</taxon>
        <taxon>Anabaena</taxon>
    </lineage>
</organism>
<proteinExistence type="predicted"/>